<dbReference type="InterPro" id="IPR052019">
    <property type="entry name" value="F420H2_bilvrd_red/Heme_oxyg"/>
</dbReference>
<evidence type="ECO:0000259" key="3">
    <source>
        <dbReference type="Pfam" id="PF01243"/>
    </source>
</evidence>
<sequence length="143" mass="15669">MASWGEVEGEVPEFAARVRTLFQARKHKTMATLRADGSPRMSGIETTFDDGEVSFGSMPDSVKGRDLERDPRVALHSPSVDPPEGDAGAWVGEAKLSGRAVRAQGGYRVEIAEVVLTYLELPAELLVIESWHPGRGHERRART</sequence>
<accession>A0ABY7K3P4</accession>
<evidence type="ECO:0000256" key="2">
    <source>
        <dbReference type="SAM" id="MobiDB-lite"/>
    </source>
</evidence>
<organism evidence="4 5">
    <name type="scientific">Jatrophihabitans cynanchi</name>
    <dbReference type="NCBI Taxonomy" id="2944128"/>
    <lineage>
        <taxon>Bacteria</taxon>
        <taxon>Bacillati</taxon>
        <taxon>Actinomycetota</taxon>
        <taxon>Actinomycetes</taxon>
        <taxon>Jatrophihabitantales</taxon>
        <taxon>Jatrophihabitantaceae</taxon>
        <taxon>Jatrophihabitans</taxon>
    </lineage>
</organism>
<dbReference type="InterPro" id="IPR012349">
    <property type="entry name" value="Split_barrel_FMN-bd"/>
</dbReference>
<keyword evidence="5" id="KW-1185">Reference proteome</keyword>
<reference evidence="4" key="1">
    <citation type="submission" date="2022-05" db="EMBL/GenBank/DDBJ databases">
        <title>Jatrophihabitans sp. SB3-54 whole genome sequence.</title>
        <authorList>
            <person name="Suh M.K."/>
            <person name="Eom M.K."/>
            <person name="Kim J.S."/>
            <person name="Kim H.S."/>
            <person name="Do H.E."/>
            <person name="Shin Y.K."/>
            <person name="Lee J.-S."/>
        </authorList>
    </citation>
    <scope>NUCLEOTIDE SEQUENCE</scope>
    <source>
        <strain evidence="4">SB3-54</strain>
    </source>
</reference>
<evidence type="ECO:0000313" key="5">
    <source>
        <dbReference type="Proteomes" id="UP001164693"/>
    </source>
</evidence>
<dbReference type="PANTHER" id="PTHR35176:SF6">
    <property type="entry name" value="HEME OXYGENASE HI_0854-RELATED"/>
    <property type="match status" value="1"/>
</dbReference>
<dbReference type="Pfam" id="PF01243">
    <property type="entry name" value="PNPOx_N"/>
    <property type="match status" value="1"/>
</dbReference>
<feature type="domain" description="Pyridoxamine 5'-phosphate oxidase N-terminal" evidence="3">
    <location>
        <begin position="17"/>
        <end position="93"/>
    </location>
</feature>
<dbReference type="Gene3D" id="2.30.110.10">
    <property type="entry name" value="Electron Transport, Fmn-binding Protein, Chain A"/>
    <property type="match status" value="1"/>
</dbReference>
<dbReference type="PANTHER" id="PTHR35176">
    <property type="entry name" value="HEME OXYGENASE HI_0854-RELATED"/>
    <property type="match status" value="1"/>
</dbReference>
<dbReference type="Proteomes" id="UP001164693">
    <property type="component" value="Chromosome"/>
</dbReference>
<dbReference type="InterPro" id="IPR011576">
    <property type="entry name" value="Pyridox_Oxase_N"/>
</dbReference>
<feature type="region of interest" description="Disordered" evidence="2">
    <location>
        <begin position="33"/>
        <end position="88"/>
    </location>
</feature>
<keyword evidence="1" id="KW-0560">Oxidoreductase</keyword>
<dbReference type="SUPFAM" id="SSF50475">
    <property type="entry name" value="FMN-binding split barrel"/>
    <property type="match status" value="1"/>
</dbReference>
<protein>
    <submittedName>
        <fullName evidence="4">Pyridoxamine 5'-phosphate oxidase family protein</fullName>
    </submittedName>
</protein>
<dbReference type="RefSeq" id="WP_269444450.1">
    <property type="nucleotide sequence ID" value="NZ_CP097463.1"/>
</dbReference>
<proteinExistence type="predicted"/>
<gene>
    <name evidence="4" type="ORF">M6B22_03835</name>
</gene>
<dbReference type="EMBL" id="CP097463">
    <property type="protein sequence ID" value="WAX57901.1"/>
    <property type="molecule type" value="Genomic_DNA"/>
</dbReference>
<name>A0ABY7K3P4_9ACTN</name>
<evidence type="ECO:0000256" key="1">
    <source>
        <dbReference type="ARBA" id="ARBA00023002"/>
    </source>
</evidence>
<evidence type="ECO:0000313" key="4">
    <source>
        <dbReference type="EMBL" id="WAX57901.1"/>
    </source>
</evidence>
<feature type="compositionally biased region" description="Basic and acidic residues" evidence="2">
    <location>
        <begin position="62"/>
        <end position="73"/>
    </location>
</feature>